<accession>A0A1V0S969</accession>
<reference evidence="1" key="1">
    <citation type="journal article" date="2017" name="Science">
        <title>Giant viruses with an expanded complement of translation system components.</title>
        <authorList>
            <person name="Schulz F."/>
            <person name="Yutin N."/>
            <person name="Ivanova N.N."/>
            <person name="Ortega D.R."/>
            <person name="Lee T.K."/>
            <person name="Vierheilig J."/>
            <person name="Daims H."/>
            <person name="Horn M."/>
            <person name="Wagner M."/>
            <person name="Jensen G.J."/>
            <person name="Kyrpides N.C."/>
            <person name="Koonin E.V."/>
            <person name="Woyke T."/>
        </authorList>
    </citation>
    <scope>NUCLEOTIDE SEQUENCE</scope>
    <source>
        <strain evidence="1">CTV1</strain>
    </source>
</reference>
<name>A0A1V0S969_9VIRU</name>
<protein>
    <submittedName>
        <fullName evidence="1">Uncharacterized protein</fullName>
    </submittedName>
</protein>
<sequence length="245" mass="28552">MDYGYKCTYNDKEYISRFVRPNLALSDICQQIEKDFGVARGRINIFDNKNNSTSYLFRKNEESELIIGKINTTEHDSKEVYFDICDIAERKIESDEDLSNTLKKYIGIDKEILFDDGCDEDEYCSEIINVTKHNIDALNSMELMEEIEKKYVLYKCNDGYYLALFDDVCESSGFLIWNYEKKTFDFSFIQGGHPEKMCYDNKSNIFTSYSNSDGSSDIDCDDFINIKNISVLKDVLREILVVDIH</sequence>
<evidence type="ECO:0000313" key="1">
    <source>
        <dbReference type="EMBL" id="ARF08188.1"/>
    </source>
</evidence>
<dbReference type="EMBL" id="KY684083">
    <property type="protein sequence ID" value="ARF08188.1"/>
    <property type="molecule type" value="Genomic_DNA"/>
</dbReference>
<organism evidence="1">
    <name type="scientific">Catovirus CTV1</name>
    <dbReference type="NCBI Taxonomy" id="1977631"/>
    <lineage>
        <taxon>Viruses</taxon>
        <taxon>Varidnaviria</taxon>
        <taxon>Bamfordvirae</taxon>
        <taxon>Nucleocytoviricota</taxon>
        <taxon>Megaviricetes</taxon>
        <taxon>Imitervirales</taxon>
        <taxon>Mimiviridae</taxon>
        <taxon>Klosneuvirinae</taxon>
        <taxon>Catovirus</taxon>
    </lineage>
</organism>
<gene>
    <name evidence="1" type="ORF">Catovirus_1_238</name>
</gene>
<proteinExistence type="predicted"/>